<dbReference type="OrthoDB" id="4426135at2"/>
<dbReference type="EMBL" id="CAJZ01000194">
    <property type="protein sequence ID" value="CCI84039.1"/>
    <property type="molecule type" value="Genomic_DNA"/>
</dbReference>
<dbReference type="STRING" id="29321.AAV33_09530"/>
<organism evidence="1 4">
    <name type="scientific">Corynebacterium otitidis ATCC 51513</name>
    <dbReference type="NCBI Taxonomy" id="883169"/>
    <lineage>
        <taxon>Bacteria</taxon>
        <taxon>Bacillati</taxon>
        <taxon>Actinomycetota</taxon>
        <taxon>Actinomycetes</taxon>
        <taxon>Mycobacteriales</taxon>
        <taxon>Corynebacteriaceae</taxon>
        <taxon>Corynebacterium</taxon>
    </lineage>
</organism>
<proteinExistence type="predicted"/>
<dbReference type="Proteomes" id="UP000011016">
    <property type="component" value="Unassembled WGS sequence"/>
</dbReference>
<keyword evidence="3" id="KW-1185">Reference proteome</keyword>
<name>I7LCK6_9CORY</name>
<gene>
    <name evidence="1" type="ORF">BN46_1317</name>
    <name evidence="2" type="ORF">HMPREF9719_01690</name>
</gene>
<dbReference type="AlphaFoldDB" id="I7LCK6"/>
<evidence type="ECO:0000313" key="3">
    <source>
        <dbReference type="Proteomes" id="UP000006078"/>
    </source>
</evidence>
<dbReference type="PATRIC" id="fig|883169.3.peg.1629"/>
<comment type="caution">
    <text evidence="1">The sequence shown here is derived from an EMBL/GenBank/DDBJ whole genome shotgun (WGS) entry which is preliminary data.</text>
</comment>
<reference evidence="2 3" key="2">
    <citation type="submission" date="2012-08" db="EMBL/GenBank/DDBJ databases">
        <title>The Genome Sequence of Turicella otitidis ATCC 51513.</title>
        <authorList>
            <consortium name="The Broad Institute Genome Sequencing Platform"/>
            <person name="Earl A."/>
            <person name="Ward D."/>
            <person name="Feldgarden M."/>
            <person name="Gevers D."/>
            <person name="Huys G."/>
            <person name="Walker B."/>
            <person name="Young S.K."/>
            <person name="Zeng Q."/>
            <person name="Gargeya S."/>
            <person name="Fitzgerald M."/>
            <person name="Haas B."/>
            <person name="Abouelleil A."/>
            <person name="Alvarado L."/>
            <person name="Arachchi H.M."/>
            <person name="Berlin A.M."/>
            <person name="Chapman S.B."/>
            <person name="Goldberg J."/>
            <person name="Griggs A."/>
            <person name="Gujja S."/>
            <person name="Hansen M."/>
            <person name="Howarth C."/>
            <person name="Imamovic A."/>
            <person name="Larimer J."/>
            <person name="McCowen C."/>
            <person name="Montmayeur A."/>
            <person name="Murphy C."/>
            <person name="Neiman D."/>
            <person name="Pearson M."/>
            <person name="Priest M."/>
            <person name="Roberts A."/>
            <person name="Saif S."/>
            <person name="Shea T."/>
            <person name="Sisk P."/>
            <person name="Sykes S."/>
            <person name="Wortman J."/>
            <person name="Nusbaum C."/>
            <person name="Birren B."/>
        </authorList>
    </citation>
    <scope>NUCLEOTIDE SEQUENCE [LARGE SCALE GENOMIC DNA]</scope>
    <source>
        <strain evidence="2 3">ATCC 51513</strain>
    </source>
</reference>
<dbReference type="EMBL" id="AHAE01000079">
    <property type="protein sequence ID" value="EJZ81380.1"/>
    <property type="molecule type" value="Genomic_DNA"/>
</dbReference>
<dbReference type="RefSeq" id="WP_004601580.1">
    <property type="nucleotide sequence ID" value="NZ_HF541868.1"/>
</dbReference>
<dbReference type="Proteomes" id="UP000006078">
    <property type="component" value="Unassembled WGS sequence"/>
</dbReference>
<evidence type="ECO:0000313" key="4">
    <source>
        <dbReference type="Proteomes" id="UP000011016"/>
    </source>
</evidence>
<dbReference type="HOGENOM" id="CLU_1601988_0_0_11"/>
<evidence type="ECO:0000313" key="2">
    <source>
        <dbReference type="EMBL" id="EJZ81380.1"/>
    </source>
</evidence>
<protein>
    <submittedName>
        <fullName evidence="1">Uncharacterized protein</fullName>
    </submittedName>
</protein>
<dbReference type="SUPFAM" id="SSF159941">
    <property type="entry name" value="MM3350-like"/>
    <property type="match status" value="1"/>
</dbReference>
<sequence length="166" mass="18173">MAQRGEPWRVVDLGAERVRRARAHRRYTVLLRACVRDRDGATFRQVGIGAEYHVRDLHETLVTCFGLSSVEAGMVWRFAAPTPEGEEPVAGSDEVAAHLFHSGDVLVYHWGLWTIDVESLGTFERSEGTAWARCVGGAGSIAGGGEPDLAAINARLDELPGRDRHP</sequence>
<accession>I7LCK6</accession>
<dbReference type="InterPro" id="IPR024047">
    <property type="entry name" value="MM3350-like_sf"/>
</dbReference>
<reference evidence="1 4" key="1">
    <citation type="journal article" date="2012" name="J. Bacteriol.">
        <title>Draft Genome Sequence of Turicella otitidis ATCC 51513, Isolated from Middle Ear Fluid from a Child with Otitis Media.</title>
        <authorList>
            <person name="Brinkrolf K."/>
            <person name="Schneider J."/>
            <person name="Knecht M."/>
            <person name="Ruckert C."/>
            <person name="Tauch A."/>
        </authorList>
    </citation>
    <scope>NUCLEOTIDE SEQUENCE [LARGE SCALE GENOMIC DNA]</scope>
    <source>
        <strain evidence="1 4">ATCC 51513</strain>
    </source>
</reference>
<evidence type="ECO:0000313" key="1">
    <source>
        <dbReference type="EMBL" id="CCI84039.1"/>
    </source>
</evidence>